<dbReference type="RefSeq" id="WP_276620109.1">
    <property type="nucleotide sequence ID" value="NZ_DCDX01000025.1"/>
</dbReference>
<dbReference type="AlphaFoldDB" id="A0A354YYP4"/>
<name>A0A354YYP4_9FIRM</name>
<dbReference type="STRING" id="378794.GCA_001570625_00458"/>
<accession>A0A354YYP4</accession>
<evidence type="ECO:0000313" key="3">
    <source>
        <dbReference type="Proteomes" id="UP000263273"/>
    </source>
</evidence>
<dbReference type="EMBL" id="DNZF01000239">
    <property type="protein sequence ID" value="HBK54463.1"/>
    <property type="molecule type" value="Genomic_DNA"/>
</dbReference>
<reference evidence="2 3" key="1">
    <citation type="journal article" date="2018" name="Nat. Biotechnol.">
        <title>A standardized bacterial taxonomy based on genome phylogeny substantially revises the tree of life.</title>
        <authorList>
            <person name="Parks D.H."/>
            <person name="Chuvochina M."/>
            <person name="Waite D.W."/>
            <person name="Rinke C."/>
            <person name="Skarshewski A."/>
            <person name="Chaumeil P.A."/>
            <person name="Hugenholtz P."/>
        </authorList>
    </citation>
    <scope>NUCLEOTIDE SEQUENCE [LARGE SCALE GENOMIC DNA]</scope>
    <source>
        <strain evidence="2">UBA10948</strain>
    </source>
</reference>
<organism evidence="2 3">
    <name type="scientific">Syntrophomonas wolfei</name>
    <dbReference type="NCBI Taxonomy" id="863"/>
    <lineage>
        <taxon>Bacteria</taxon>
        <taxon>Bacillati</taxon>
        <taxon>Bacillota</taxon>
        <taxon>Clostridia</taxon>
        <taxon>Eubacteriales</taxon>
        <taxon>Syntrophomonadaceae</taxon>
        <taxon>Syntrophomonas</taxon>
    </lineage>
</organism>
<keyword evidence="1" id="KW-1133">Transmembrane helix</keyword>
<evidence type="ECO:0000256" key="1">
    <source>
        <dbReference type="SAM" id="Phobius"/>
    </source>
</evidence>
<keyword evidence="1" id="KW-0812">Transmembrane</keyword>
<feature type="transmembrane region" description="Helical" evidence="1">
    <location>
        <begin position="85"/>
        <end position="108"/>
    </location>
</feature>
<keyword evidence="1" id="KW-0472">Membrane</keyword>
<sequence length="159" mass="18360">MKHFSPEEWRTYGKGSAKEKDVLMEKHLLDCDACLQLFLDSIDDQAVEEARALIPPDFTARTCDLLRANTRKEERRPVRSQRKRLLACYAVAAAITIMLSGSGVFQTWSDTSRMNLHYNPTAQTVGKYEDILFNWPARLQEISNGWLNNMEIEKHKEVK</sequence>
<evidence type="ECO:0000313" key="2">
    <source>
        <dbReference type="EMBL" id="HBK54463.1"/>
    </source>
</evidence>
<protein>
    <submittedName>
        <fullName evidence="2">Uncharacterized protein</fullName>
    </submittedName>
</protein>
<comment type="caution">
    <text evidence="2">The sequence shown here is derived from an EMBL/GenBank/DDBJ whole genome shotgun (WGS) entry which is preliminary data.</text>
</comment>
<gene>
    <name evidence="2" type="ORF">DDZ44_11050</name>
</gene>
<dbReference type="Proteomes" id="UP000263273">
    <property type="component" value="Unassembled WGS sequence"/>
</dbReference>
<proteinExistence type="predicted"/>